<gene>
    <name evidence="2" type="ORF">B0T26DRAFT_752765</name>
</gene>
<evidence type="ECO:0000313" key="3">
    <source>
        <dbReference type="Proteomes" id="UP001172101"/>
    </source>
</evidence>
<proteinExistence type="predicted"/>
<feature type="region of interest" description="Disordered" evidence="1">
    <location>
        <begin position="415"/>
        <end position="435"/>
    </location>
</feature>
<evidence type="ECO:0000313" key="2">
    <source>
        <dbReference type="EMBL" id="KAK0712539.1"/>
    </source>
</evidence>
<sequence>MATQHAGPENEDEEFHTLFTTFLDKTVSRPFARDHLRRVLEGLPGNIRSTSLLPIDDMELRIEYINRLEEFWRLSFEKLTKQSSAKVKRFCDVQFAALYLMDFQQLKRYATGEAHERDVCYLLECLEPVPALVKLMTGKKTSDEEAEMAERATYVPDLILLPPSQALAPLRRLSQQSNPPRFESQTGRAKRNEAEADARKMLDDHRCILTKQSFPHACHIIGYAVNMSDRKWNMLSLNPTLHGWWSRGCFGLKWIGLAAPRSADPEEIQTVLLQFEWLMWRARPVGERKPAGQLGRTAEEIKAAFPDYSAPEMMRICGNPALPDPYPLLAMCRPATGWNIEHGEVFEARIQQKYVMNMKLCVDIQQSINRLIAMAGGAEALDDLPDKPEFLNEDGRFPGLVQDFLHTHKQTTLAMRDEDKDAGKADSEDDNIGNDGIIRTVLE</sequence>
<dbReference type="AlphaFoldDB" id="A0AA40AB33"/>
<dbReference type="Proteomes" id="UP001172101">
    <property type="component" value="Unassembled WGS sequence"/>
</dbReference>
<evidence type="ECO:0000256" key="1">
    <source>
        <dbReference type="SAM" id="MobiDB-lite"/>
    </source>
</evidence>
<evidence type="ECO:0008006" key="4">
    <source>
        <dbReference type="Google" id="ProtNLM"/>
    </source>
</evidence>
<feature type="compositionally biased region" description="Polar residues" evidence="1">
    <location>
        <begin position="174"/>
        <end position="187"/>
    </location>
</feature>
<feature type="region of interest" description="Disordered" evidence="1">
    <location>
        <begin position="174"/>
        <end position="194"/>
    </location>
</feature>
<comment type="caution">
    <text evidence="2">The sequence shown here is derived from an EMBL/GenBank/DDBJ whole genome shotgun (WGS) entry which is preliminary data.</text>
</comment>
<dbReference type="EMBL" id="JAUIRO010000005">
    <property type="protein sequence ID" value="KAK0712539.1"/>
    <property type="molecule type" value="Genomic_DNA"/>
</dbReference>
<protein>
    <recommendedName>
        <fullName evidence="4">HNH nuclease domain-containing protein</fullName>
    </recommendedName>
</protein>
<reference evidence="2" key="1">
    <citation type="submission" date="2023-06" db="EMBL/GenBank/DDBJ databases">
        <title>Genome-scale phylogeny and comparative genomics of the fungal order Sordariales.</title>
        <authorList>
            <consortium name="Lawrence Berkeley National Laboratory"/>
            <person name="Hensen N."/>
            <person name="Bonometti L."/>
            <person name="Westerberg I."/>
            <person name="Brannstrom I.O."/>
            <person name="Guillou S."/>
            <person name="Cros-Aarteil S."/>
            <person name="Calhoun S."/>
            <person name="Haridas S."/>
            <person name="Kuo A."/>
            <person name="Mondo S."/>
            <person name="Pangilinan J."/>
            <person name="Riley R."/>
            <person name="LaButti K."/>
            <person name="Andreopoulos B."/>
            <person name="Lipzen A."/>
            <person name="Chen C."/>
            <person name="Yanf M."/>
            <person name="Daum C."/>
            <person name="Ng V."/>
            <person name="Clum A."/>
            <person name="Steindorff A."/>
            <person name="Ohm R."/>
            <person name="Martin F."/>
            <person name="Silar P."/>
            <person name="Natvig D."/>
            <person name="Lalanne C."/>
            <person name="Gautier V."/>
            <person name="Ament-velasquez S.L."/>
            <person name="Kruys A."/>
            <person name="Hutchinson M.I."/>
            <person name="Powell A.J."/>
            <person name="Barry K."/>
            <person name="Miller A.N."/>
            <person name="Grigoriev I.V."/>
            <person name="Debuchy R."/>
            <person name="Gladieux P."/>
            <person name="Thoren M.H."/>
            <person name="Johannesson H."/>
        </authorList>
    </citation>
    <scope>NUCLEOTIDE SEQUENCE</scope>
    <source>
        <strain evidence="2">SMH2392-1A</strain>
    </source>
</reference>
<accession>A0AA40AB33</accession>
<organism evidence="2 3">
    <name type="scientific">Lasiosphaeria miniovina</name>
    <dbReference type="NCBI Taxonomy" id="1954250"/>
    <lineage>
        <taxon>Eukaryota</taxon>
        <taxon>Fungi</taxon>
        <taxon>Dikarya</taxon>
        <taxon>Ascomycota</taxon>
        <taxon>Pezizomycotina</taxon>
        <taxon>Sordariomycetes</taxon>
        <taxon>Sordariomycetidae</taxon>
        <taxon>Sordariales</taxon>
        <taxon>Lasiosphaeriaceae</taxon>
        <taxon>Lasiosphaeria</taxon>
    </lineage>
</organism>
<name>A0AA40AB33_9PEZI</name>
<dbReference type="GeneID" id="85328836"/>
<feature type="compositionally biased region" description="Basic and acidic residues" evidence="1">
    <location>
        <begin position="415"/>
        <end position="426"/>
    </location>
</feature>
<keyword evidence="3" id="KW-1185">Reference proteome</keyword>
<dbReference type="RefSeq" id="XP_060293862.1">
    <property type="nucleotide sequence ID" value="XM_060445566.1"/>
</dbReference>